<organism evidence="3">
    <name type="scientific">Drosophila persimilis</name>
    <name type="common">Fruit fly</name>
    <dbReference type="NCBI Taxonomy" id="7234"/>
    <lineage>
        <taxon>Eukaryota</taxon>
        <taxon>Metazoa</taxon>
        <taxon>Ecdysozoa</taxon>
        <taxon>Arthropoda</taxon>
        <taxon>Hexapoda</taxon>
        <taxon>Insecta</taxon>
        <taxon>Pterygota</taxon>
        <taxon>Neoptera</taxon>
        <taxon>Endopterygota</taxon>
        <taxon>Diptera</taxon>
        <taxon>Brachycera</taxon>
        <taxon>Muscomorpha</taxon>
        <taxon>Ephydroidea</taxon>
        <taxon>Drosophilidae</taxon>
        <taxon>Drosophila</taxon>
        <taxon>Sophophora</taxon>
    </lineage>
</organism>
<dbReference type="OMA" id="FSGAMCP"/>
<protein>
    <submittedName>
        <fullName evidence="2">GL25571</fullName>
    </submittedName>
</protein>
<dbReference type="Proteomes" id="UP000008744">
    <property type="component" value="Unassembled WGS sequence"/>
</dbReference>
<sequence length="266" mass="30187">MPAEIEEDRRSTRLTRRSMLYRSEEEEAMSKFISNLYNYGIPLIAASVLVWIVVASCDGKDIYLHIPFPFYILVIIVFLVMMLLHCVPMIAHVTLCNWMWALVVWLCTTVAVCCVLHFFSILTLLLLLALSLVLVLVLNFSGAMCPVEYLPGGVVSSGFMMAMTVALIILGTVQLCTGSIEVLDAFVSILFIMLIVAIPIQAQFCHGRIEYFQVVPRIHQMVSILTLYLTSVMFFCCLMYFTVRTERHETVSTEMTPTIEDEDSRR</sequence>
<evidence type="ECO:0000313" key="2">
    <source>
        <dbReference type="EMBL" id="EDW37358.1"/>
    </source>
</evidence>
<feature type="transmembrane region" description="Helical" evidence="1">
    <location>
        <begin position="222"/>
        <end position="243"/>
    </location>
</feature>
<keyword evidence="3" id="KW-1185">Reference proteome</keyword>
<gene>
    <name evidence="2" type="primary">Dper\GL25571</name>
    <name evidence="2" type="ORF">Dper_GL25571</name>
</gene>
<keyword evidence="1" id="KW-1133">Transmembrane helix</keyword>
<dbReference type="AlphaFoldDB" id="B4GJ44"/>
<feature type="transmembrane region" description="Helical" evidence="1">
    <location>
        <begin position="36"/>
        <end position="56"/>
    </location>
</feature>
<feature type="transmembrane region" description="Helical" evidence="1">
    <location>
        <begin position="149"/>
        <end position="170"/>
    </location>
</feature>
<proteinExistence type="predicted"/>
<feature type="transmembrane region" description="Helical" evidence="1">
    <location>
        <begin position="124"/>
        <end position="143"/>
    </location>
</feature>
<feature type="transmembrane region" description="Helical" evidence="1">
    <location>
        <begin position="97"/>
        <end position="119"/>
    </location>
</feature>
<dbReference type="EMBL" id="CH479184">
    <property type="protein sequence ID" value="EDW37358.1"/>
    <property type="molecule type" value="Genomic_DNA"/>
</dbReference>
<dbReference type="OrthoDB" id="7858996at2759"/>
<keyword evidence="1" id="KW-0812">Transmembrane</keyword>
<dbReference type="PhylomeDB" id="B4GJ44"/>
<dbReference type="HOGENOM" id="CLU_075396_0_0_1"/>
<feature type="transmembrane region" description="Helical" evidence="1">
    <location>
        <begin position="68"/>
        <end position="91"/>
    </location>
</feature>
<feature type="transmembrane region" description="Helical" evidence="1">
    <location>
        <begin position="182"/>
        <end position="202"/>
    </location>
</feature>
<reference evidence="2 3" key="1">
    <citation type="journal article" date="2007" name="Nature">
        <title>Evolution of genes and genomes on the Drosophila phylogeny.</title>
        <authorList>
            <consortium name="Drosophila 12 Genomes Consortium"/>
            <person name="Clark A.G."/>
            <person name="Eisen M.B."/>
            <person name="Smith D.R."/>
            <person name="Bergman C.M."/>
            <person name="Oliver B."/>
            <person name="Markow T.A."/>
            <person name="Kaufman T.C."/>
            <person name="Kellis M."/>
            <person name="Gelbart W."/>
            <person name="Iyer V.N."/>
            <person name="Pollard D.A."/>
            <person name="Sackton T.B."/>
            <person name="Larracuente A.M."/>
            <person name="Singh N.D."/>
            <person name="Abad J.P."/>
            <person name="Abt D.N."/>
            <person name="Adryan B."/>
            <person name="Aguade M."/>
            <person name="Akashi H."/>
            <person name="Anderson W.W."/>
            <person name="Aquadro C.F."/>
            <person name="Ardell D.H."/>
            <person name="Arguello R."/>
            <person name="Artieri C.G."/>
            <person name="Barbash D.A."/>
            <person name="Barker D."/>
            <person name="Barsanti P."/>
            <person name="Batterham P."/>
            <person name="Batzoglou S."/>
            <person name="Begun D."/>
            <person name="Bhutkar A."/>
            <person name="Blanco E."/>
            <person name="Bosak S.A."/>
            <person name="Bradley R.K."/>
            <person name="Brand A.D."/>
            <person name="Brent M.R."/>
            <person name="Brooks A.N."/>
            <person name="Brown R.H."/>
            <person name="Butlin R.K."/>
            <person name="Caggese C."/>
            <person name="Calvi B.R."/>
            <person name="Bernardo de Carvalho A."/>
            <person name="Caspi A."/>
            <person name="Castrezana S."/>
            <person name="Celniker S.E."/>
            <person name="Chang J.L."/>
            <person name="Chapple C."/>
            <person name="Chatterji S."/>
            <person name="Chinwalla A."/>
            <person name="Civetta A."/>
            <person name="Clifton S.W."/>
            <person name="Comeron J.M."/>
            <person name="Costello J.C."/>
            <person name="Coyne J.A."/>
            <person name="Daub J."/>
            <person name="David R.G."/>
            <person name="Delcher A.L."/>
            <person name="Delehaunty K."/>
            <person name="Do C.B."/>
            <person name="Ebling H."/>
            <person name="Edwards K."/>
            <person name="Eickbush T."/>
            <person name="Evans J.D."/>
            <person name="Filipski A."/>
            <person name="Findeiss S."/>
            <person name="Freyhult E."/>
            <person name="Fulton L."/>
            <person name="Fulton R."/>
            <person name="Garcia A.C."/>
            <person name="Gardiner A."/>
            <person name="Garfield D.A."/>
            <person name="Garvin B.E."/>
            <person name="Gibson G."/>
            <person name="Gilbert D."/>
            <person name="Gnerre S."/>
            <person name="Godfrey J."/>
            <person name="Good R."/>
            <person name="Gotea V."/>
            <person name="Gravely B."/>
            <person name="Greenberg A.J."/>
            <person name="Griffiths-Jones S."/>
            <person name="Gross S."/>
            <person name="Guigo R."/>
            <person name="Gustafson E.A."/>
            <person name="Haerty W."/>
            <person name="Hahn M.W."/>
            <person name="Halligan D.L."/>
            <person name="Halpern A.L."/>
            <person name="Halter G.M."/>
            <person name="Han M.V."/>
            <person name="Heger A."/>
            <person name="Hillier L."/>
            <person name="Hinrichs A.S."/>
            <person name="Holmes I."/>
            <person name="Hoskins R.A."/>
            <person name="Hubisz M.J."/>
            <person name="Hultmark D."/>
            <person name="Huntley M.A."/>
            <person name="Jaffe D.B."/>
            <person name="Jagadeeshan S."/>
            <person name="Jeck W.R."/>
            <person name="Johnson J."/>
            <person name="Jones C.D."/>
            <person name="Jordan W.C."/>
            <person name="Karpen G.H."/>
            <person name="Kataoka E."/>
            <person name="Keightley P.D."/>
            <person name="Kheradpour P."/>
            <person name="Kirkness E.F."/>
            <person name="Koerich L.B."/>
            <person name="Kristiansen K."/>
            <person name="Kudrna D."/>
            <person name="Kulathinal R.J."/>
            <person name="Kumar S."/>
            <person name="Kwok R."/>
            <person name="Lander E."/>
            <person name="Langley C.H."/>
            <person name="Lapoint R."/>
            <person name="Lazzaro B.P."/>
            <person name="Lee S.J."/>
            <person name="Levesque L."/>
            <person name="Li R."/>
            <person name="Lin C.F."/>
            <person name="Lin M.F."/>
            <person name="Lindblad-Toh K."/>
            <person name="Llopart A."/>
            <person name="Long M."/>
            <person name="Low L."/>
            <person name="Lozovsky E."/>
            <person name="Lu J."/>
            <person name="Luo M."/>
            <person name="Machado C.A."/>
            <person name="Makalowski W."/>
            <person name="Marzo M."/>
            <person name="Matsuda M."/>
            <person name="Matzkin L."/>
            <person name="McAllister B."/>
            <person name="McBride C.S."/>
            <person name="McKernan B."/>
            <person name="McKernan K."/>
            <person name="Mendez-Lago M."/>
            <person name="Minx P."/>
            <person name="Mollenhauer M.U."/>
            <person name="Montooth K."/>
            <person name="Mount S.M."/>
            <person name="Mu X."/>
            <person name="Myers E."/>
            <person name="Negre B."/>
            <person name="Newfeld S."/>
            <person name="Nielsen R."/>
            <person name="Noor M.A."/>
            <person name="O'Grady P."/>
            <person name="Pachter L."/>
            <person name="Papaceit M."/>
            <person name="Parisi M.J."/>
            <person name="Parisi M."/>
            <person name="Parts L."/>
            <person name="Pedersen J.S."/>
            <person name="Pesole G."/>
            <person name="Phillippy A.M."/>
            <person name="Ponting C.P."/>
            <person name="Pop M."/>
            <person name="Porcelli D."/>
            <person name="Powell J.R."/>
            <person name="Prohaska S."/>
            <person name="Pruitt K."/>
            <person name="Puig M."/>
            <person name="Quesneville H."/>
            <person name="Ram K.R."/>
            <person name="Rand D."/>
            <person name="Rasmussen M.D."/>
            <person name="Reed L.K."/>
            <person name="Reenan R."/>
            <person name="Reily A."/>
            <person name="Remington K.A."/>
            <person name="Rieger T.T."/>
            <person name="Ritchie M.G."/>
            <person name="Robin C."/>
            <person name="Rogers Y.H."/>
            <person name="Rohde C."/>
            <person name="Rozas J."/>
            <person name="Rubenfield M.J."/>
            <person name="Ruiz A."/>
            <person name="Russo S."/>
            <person name="Salzberg S.L."/>
            <person name="Sanchez-Gracia A."/>
            <person name="Saranga D.J."/>
            <person name="Sato H."/>
            <person name="Schaeffer S.W."/>
            <person name="Schatz M.C."/>
            <person name="Schlenke T."/>
            <person name="Schwartz R."/>
            <person name="Segarra C."/>
            <person name="Singh R.S."/>
            <person name="Sirot L."/>
            <person name="Sirota M."/>
            <person name="Sisneros N.B."/>
            <person name="Smith C.D."/>
            <person name="Smith T.F."/>
            <person name="Spieth J."/>
            <person name="Stage D.E."/>
            <person name="Stark A."/>
            <person name="Stephan W."/>
            <person name="Strausberg R.L."/>
            <person name="Strempel S."/>
            <person name="Sturgill D."/>
            <person name="Sutton G."/>
            <person name="Sutton G.G."/>
            <person name="Tao W."/>
            <person name="Teichmann S."/>
            <person name="Tobari Y.N."/>
            <person name="Tomimura Y."/>
            <person name="Tsolas J.M."/>
            <person name="Valente V.L."/>
            <person name="Venter E."/>
            <person name="Venter J.C."/>
            <person name="Vicario S."/>
            <person name="Vieira F.G."/>
            <person name="Vilella A.J."/>
            <person name="Villasante A."/>
            <person name="Walenz B."/>
            <person name="Wang J."/>
            <person name="Wasserman M."/>
            <person name="Watts T."/>
            <person name="Wilson D."/>
            <person name="Wilson R.K."/>
            <person name="Wing R.A."/>
            <person name="Wolfner M.F."/>
            <person name="Wong A."/>
            <person name="Wong G.K."/>
            <person name="Wu C.I."/>
            <person name="Wu G."/>
            <person name="Yamamoto D."/>
            <person name="Yang H.P."/>
            <person name="Yang S.P."/>
            <person name="Yorke J.A."/>
            <person name="Yoshida K."/>
            <person name="Zdobnov E."/>
            <person name="Zhang P."/>
            <person name="Zhang Y."/>
            <person name="Zimin A.V."/>
            <person name="Baldwin J."/>
            <person name="Abdouelleil A."/>
            <person name="Abdulkadir J."/>
            <person name="Abebe A."/>
            <person name="Abera B."/>
            <person name="Abreu J."/>
            <person name="Acer S.C."/>
            <person name="Aftuck L."/>
            <person name="Alexander A."/>
            <person name="An P."/>
            <person name="Anderson E."/>
            <person name="Anderson S."/>
            <person name="Arachi H."/>
            <person name="Azer M."/>
            <person name="Bachantsang P."/>
            <person name="Barry A."/>
            <person name="Bayul T."/>
            <person name="Berlin A."/>
            <person name="Bessette D."/>
            <person name="Bloom T."/>
            <person name="Blye J."/>
            <person name="Boguslavskiy L."/>
            <person name="Bonnet C."/>
            <person name="Boukhgalter B."/>
            <person name="Bourzgui I."/>
            <person name="Brown A."/>
            <person name="Cahill P."/>
            <person name="Channer S."/>
            <person name="Cheshatsang Y."/>
            <person name="Chuda L."/>
            <person name="Citroen M."/>
            <person name="Collymore A."/>
            <person name="Cooke P."/>
            <person name="Costello M."/>
            <person name="D'Aco K."/>
            <person name="Daza R."/>
            <person name="De Haan G."/>
            <person name="DeGray S."/>
            <person name="DeMaso C."/>
            <person name="Dhargay N."/>
            <person name="Dooley K."/>
            <person name="Dooley E."/>
            <person name="Doricent M."/>
            <person name="Dorje P."/>
            <person name="Dorjee K."/>
            <person name="Dupes A."/>
            <person name="Elong R."/>
            <person name="Falk J."/>
            <person name="Farina A."/>
            <person name="Faro S."/>
            <person name="Ferguson D."/>
            <person name="Fisher S."/>
            <person name="Foley C.D."/>
            <person name="Franke A."/>
            <person name="Friedrich D."/>
            <person name="Gadbois L."/>
            <person name="Gearin G."/>
            <person name="Gearin C.R."/>
            <person name="Giannoukos G."/>
            <person name="Goode T."/>
            <person name="Graham J."/>
            <person name="Grandbois E."/>
            <person name="Grewal S."/>
            <person name="Gyaltsen K."/>
            <person name="Hafez N."/>
            <person name="Hagos B."/>
            <person name="Hall J."/>
            <person name="Henson C."/>
            <person name="Hollinger A."/>
            <person name="Honan T."/>
            <person name="Huard M.D."/>
            <person name="Hughes L."/>
            <person name="Hurhula B."/>
            <person name="Husby M.E."/>
            <person name="Kamat A."/>
            <person name="Kanga B."/>
            <person name="Kashin S."/>
            <person name="Khazanovich D."/>
            <person name="Kisner P."/>
            <person name="Lance K."/>
            <person name="Lara M."/>
            <person name="Lee W."/>
            <person name="Lennon N."/>
            <person name="Letendre F."/>
            <person name="LeVine R."/>
            <person name="Lipovsky A."/>
            <person name="Liu X."/>
            <person name="Liu J."/>
            <person name="Liu S."/>
            <person name="Lokyitsang T."/>
            <person name="Lokyitsang Y."/>
            <person name="Lubonja R."/>
            <person name="Lui A."/>
            <person name="MacDonald P."/>
            <person name="Magnisalis V."/>
            <person name="Maru K."/>
            <person name="Matthews C."/>
            <person name="McCusker W."/>
            <person name="McDonough S."/>
            <person name="Mehta T."/>
            <person name="Meldrim J."/>
            <person name="Meneus L."/>
            <person name="Mihai O."/>
            <person name="Mihalev A."/>
            <person name="Mihova T."/>
            <person name="Mittelman R."/>
            <person name="Mlenga V."/>
            <person name="Montmayeur A."/>
            <person name="Mulrain L."/>
            <person name="Navidi A."/>
            <person name="Naylor J."/>
            <person name="Negash T."/>
            <person name="Nguyen T."/>
            <person name="Nguyen N."/>
            <person name="Nicol R."/>
            <person name="Norbu C."/>
            <person name="Norbu N."/>
            <person name="Novod N."/>
            <person name="O'Neill B."/>
            <person name="Osman S."/>
            <person name="Markiewicz E."/>
            <person name="Oyono O.L."/>
            <person name="Patti C."/>
            <person name="Phunkhang P."/>
            <person name="Pierre F."/>
            <person name="Priest M."/>
            <person name="Raghuraman S."/>
            <person name="Rege F."/>
            <person name="Reyes R."/>
            <person name="Rise C."/>
            <person name="Rogov P."/>
            <person name="Ross K."/>
            <person name="Ryan E."/>
            <person name="Settipalli S."/>
            <person name="Shea T."/>
            <person name="Sherpa N."/>
            <person name="Shi L."/>
            <person name="Shih D."/>
            <person name="Sparrow T."/>
            <person name="Spaulding J."/>
            <person name="Stalker J."/>
            <person name="Stange-Thomann N."/>
            <person name="Stavropoulos S."/>
            <person name="Stone C."/>
            <person name="Strader C."/>
            <person name="Tesfaye S."/>
            <person name="Thomson T."/>
            <person name="Thoulutsang Y."/>
            <person name="Thoulutsang D."/>
            <person name="Topham K."/>
            <person name="Topping I."/>
            <person name="Tsamla T."/>
            <person name="Vassiliev H."/>
            <person name="Vo A."/>
            <person name="Wangchuk T."/>
            <person name="Wangdi T."/>
            <person name="Weiand M."/>
            <person name="Wilkinson J."/>
            <person name="Wilson A."/>
            <person name="Yadav S."/>
            <person name="Young G."/>
            <person name="Yu Q."/>
            <person name="Zembek L."/>
            <person name="Zhong D."/>
            <person name="Zimmer A."/>
            <person name="Zwirko Z."/>
            <person name="Jaffe D.B."/>
            <person name="Alvarez P."/>
            <person name="Brockman W."/>
            <person name="Butler J."/>
            <person name="Chin C."/>
            <person name="Gnerre S."/>
            <person name="Grabherr M."/>
            <person name="Kleber M."/>
            <person name="Mauceli E."/>
            <person name="MacCallum I."/>
        </authorList>
    </citation>
    <scope>NUCLEOTIDE SEQUENCE [LARGE SCALE GENOMIC DNA]</scope>
    <source>
        <strain evidence="3">MSH-3 / Tucson 14011-0111.49</strain>
    </source>
</reference>
<dbReference type="KEGG" id="dpe:6593499"/>
<name>B4GJ44_DROPE</name>
<accession>B4GJ44</accession>
<evidence type="ECO:0000313" key="3">
    <source>
        <dbReference type="Proteomes" id="UP000008744"/>
    </source>
</evidence>
<evidence type="ECO:0000256" key="1">
    <source>
        <dbReference type="SAM" id="Phobius"/>
    </source>
</evidence>
<keyword evidence="1" id="KW-0472">Membrane</keyword>